<evidence type="ECO:0000259" key="15">
    <source>
        <dbReference type="PROSITE" id="PS51193"/>
    </source>
</evidence>
<dbReference type="InterPro" id="IPR014013">
    <property type="entry name" value="Helic_SF1/SF2_ATP-bd_DinG/Rad3"/>
</dbReference>
<evidence type="ECO:0000256" key="10">
    <source>
        <dbReference type="ARBA" id="ARBA00023125"/>
    </source>
</evidence>
<dbReference type="InterPro" id="IPR010614">
    <property type="entry name" value="RAD3-like_helicase_DEAD"/>
</dbReference>
<keyword evidence="1" id="KW-0004">4Fe-4S</keyword>
<feature type="coiled-coil region" evidence="13">
    <location>
        <begin position="116"/>
        <end position="175"/>
    </location>
</feature>
<comment type="caution">
    <text evidence="16">The sequence shown here is derived from an EMBL/GenBank/DDBJ whole genome shotgun (WGS) entry which is preliminary data.</text>
</comment>
<feature type="region of interest" description="Disordered" evidence="14">
    <location>
        <begin position="477"/>
        <end position="505"/>
    </location>
</feature>
<evidence type="ECO:0000256" key="14">
    <source>
        <dbReference type="SAM" id="MobiDB-lite"/>
    </source>
</evidence>
<dbReference type="GO" id="GO:0016818">
    <property type="term" value="F:hydrolase activity, acting on acid anhydrides, in phosphorus-containing anhydrides"/>
    <property type="evidence" value="ECO:0007669"/>
    <property type="project" value="InterPro"/>
</dbReference>
<dbReference type="GO" id="GO:0003678">
    <property type="term" value="F:DNA helicase activity"/>
    <property type="evidence" value="ECO:0007669"/>
    <property type="project" value="InterPro"/>
</dbReference>
<dbReference type="InterPro" id="IPR006555">
    <property type="entry name" value="ATP-dep_Helicase_C"/>
</dbReference>
<evidence type="ECO:0000256" key="1">
    <source>
        <dbReference type="ARBA" id="ARBA00022485"/>
    </source>
</evidence>
<keyword evidence="8" id="KW-0408">Iron</keyword>
<accession>A0AAJ4R6U1</accession>
<name>A0AAJ4R6U1_9EURY</name>
<keyword evidence="11" id="KW-0234">DNA repair</keyword>
<dbReference type="Proteomes" id="UP000270581">
    <property type="component" value="Unassembled WGS sequence"/>
</dbReference>
<dbReference type="PANTHER" id="PTHR11472">
    <property type="entry name" value="DNA REPAIR DEAD HELICASE RAD3/XP-D SUBFAMILY MEMBER"/>
    <property type="match status" value="1"/>
</dbReference>
<evidence type="ECO:0000256" key="3">
    <source>
        <dbReference type="ARBA" id="ARBA00022741"/>
    </source>
</evidence>
<dbReference type="GO" id="GO:0006281">
    <property type="term" value="P:DNA repair"/>
    <property type="evidence" value="ECO:0007669"/>
    <property type="project" value="UniProtKB-KW"/>
</dbReference>
<evidence type="ECO:0000256" key="7">
    <source>
        <dbReference type="ARBA" id="ARBA00022840"/>
    </source>
</evidence>
<evidence type="ECO:0000256" key="8">
    <source>
        <dbReference type="ARBA" id="ARBA00023004"/>
    </source>
</evidence>
<feature type="domain" description="Helicase ATP-binding" evidence="15">
    <location>
        <begin position="6"/>
        <end position="315"/>
    </location>
</feature>
<keyword evidence="10" id="KW-0238">DNA-binding</keyword>
<evidence type="ECO:0000256" key="9">
    <source>
        <dbReference type="ARBA" id="ARBA00023014"/>
    </source>
</evidence>
<dbReference type="SUPFAM" id="SSF52540">
    <property type="entry name" value="P-loop containing nucleoside triphosphate hydrolases"/>
    <property type="match status" value="1"/>
</dbReference>
<dbReference type="PANTHER" id="PTHR11472:SF34">
    <property type="entry name" value="REGULATOR OF TELOMERE ELONGATION HELICASE 1"/>
    <property type="match status" value="1"/>
</dbReference>
<organism evidence="16 17">
    <name type="scientific">Halosegnis longus</name>
    <dbReference type="NCBI Taxonomy" id="2216012"/>
    <lineage>
        <taxon>Archaea</taxon>
        <taxon>Methanobacteriati</taxon>
        <taxon>Methanobacteriota</taxon>
        <taxon>Stenosarchaea group</taxon>
        <taxon>Halobacteria</taxon>
        <taxon>Halobacteriales</taxon>
        <taxon>Natronomonadaceae</taxon>
        <taxon>Halosegnis</taxon>
    </lineage>
</organism>
<keyword evidence="9" id="KW-0411">Iron-sulfur</keyword>
<dbReference type="SMART" id="SM00488">
    <property type="entry name" value="DEXDc2"/>
    <property type="match status" value="1"/>
</dbReference>
<evidence type="ECO:0000256" key="6">
    <source>
        <dbReference type="ARBA" id="ARBA00022806"/>
    </source>
</evidence>
<reference evidence="16 17" key="1">
    <citation type="submission" date="2018-11" db="EMBL/GenBank/DDBJ databases">
        <title>Genome sequences of Natronomonas sp. CBA1133.</title>
        <authorList>
            <person name="Roh S.W."/>
            <person name="Cha I.-T."/>
        </authorList>
    </citation>
    <scope>NUCLEOTIDE SEQUENCE [LARGE SCALE GENOMIC DNA]</scope>
    <source>
        <strain evidence="16 17">CBA1133</strain>
    </source>
</reference>
<protein>
    <submittedName>
        <fullName evidence="16">DEAD/DEAH box helicase</fullName>
    </submittedName>
</protein>
<dbReference type="InterPro" id="IPR027417">
    <property type="entry name" value="P-loop_NTPase"/>
</dbReference>
<dbReference type="EMBL" id="RJJC01000001">
    <property type="protein sequence ID" value="RNJ25513.1"/>
    <property type="molecule type" value="Genomic_DNA"/>
</dbReference>
<keyword evidence="2" id="KW-0479">Metal-binding</keyword>
<keyword evidence="3" id="KW-0547">Nucleotide-binding</keyword>
<dbReference type="InterPro" id="IPR014001">
    <property type="entry name" value="Helicase_ATP-bd"/>
</dbReference>
<dbReference type="GO" id="GO:0046872">
    <property type="term" value="F:metal ion binding"/>
    <property type="evidence" value="ECO:0007669"/>
    <property type="project" value="UniProtKB-KW"/>
</dbReference>
<sequence>MSETASYLRYFPYEEPYDHQRDAMGRIHDALADERDVLFEGACGTGKTLASLVPALEYAETENKTVVISTNVHQQTRQFIEEARAITRNEQIRTVVFKGKGSMCHIDVGYEECQALRDTTRELADKEEDLAELEARQEELLDAARDGNDQASEARSAVMDELETVEESVETLRDEGNICERYHANLTEDTDEFYAWLTGDVRTPEEVYDYAERAGFCGYELLKKGMEGVDLVICNYHHLLDPMIREQFFRWLGRDPEDVITVFDEAHNIEEAARDHATRQLAEPTLDSALTELEDVDDYRVDAAERVISAYLTGLTESYDAALSLGEKQSVGDEWHDLEIDNEAGRDDVTLGFLEAYEGPGFRQDLEAALNLGSTLDRRYQEQYKDGETTTRKECRVLQAAGFIDEWVDSTDETTYPVVSVRRDDAGLYGRAELFACLPRSVTEPLFESVHAAVLMSATLRPFDVLGDVLGVGGVAQRATDSSSGRSPRDSSDDEDGPVTMAYGEQFPESRRRTYAVDTPALFASARDDPEVQETITETLEDVIQFTPGNTLVFFPSYGEAERYYDRVATDGRPYLDRAGVSAQELKQEFTSDDDGVLFTSLWGTLAEGVSYDDDQARSVVVVGVPYPHLDDRMAAVERAYATAFDDDDAGWEYAVEVPTIRKTRQALGRVVRSPDDFGVRVLLDERYTQSKTRELGQYSVFGSFPKEERTEHIDIASQKLKYAMLNFYADMDAWDGPPPQP</sequence>
<gene>
    <name evidence="16" type="ORF">Nmn1133_01610</name>
</gene>
<dbReference type="GO" id="GO:0005524">
    <property type="term" value="F:ATP binding"/>
    <property type="evidence" value="ECO:0007669"/>
    <property type="project" value="UniProtKB-KW"/>
</dbReference>
<keyword evidence="4" id="KW-0227">DNA damage</keyword>
<keyword evidence="6 16" id="KW-0347">Helicase</keyword>
<dbReference type="Gene3D" id="3.40.50.300">
    <property type="entry name" value="P-loop containing nucleotide triphosphate hydrolases"/>
    <property type="match status" value="2"/>
</dbReference>
<evidence type="ECO:0000256" key="13">
    <source>
        <dbReference type="SAM" id="Coils"/>
    </source>
</evidence>
<proteinExistence type="predicted"/>
<keyword evidence="7" id="KW-0067">ATP-binding</keyword>
<evidence type="ECO:0000313" key="17">
    <source>
        <dbReference type="Proteomes" id="UP000270581"/>
    </source>
</evidence>
<keyword evidence="5" id="KW-0378">Hydrolase</keyword>
<dbReference type="AlphaFoldDB" id="A0AAJ4R6U1"/>
<dbReference type="SMART" id="SM00491">
    <property type="entry name" value="HELICc2"/>
    <property type="match status" value="1"/>
</dbReference>
<evidence type="ECO:0000313" key="16">
    <source>
        <dbReference type="EMBL" id="RNJ25513.1"/>
    </source>
</evidence>
<evidence type="ECO:0000256" key="5">
    <source>
        <dbReference type="ARBA" id="ARBA00022801"/>
    </source>
</evidence>
<dbReference type="SMART" id="SM00487">
    <property type="entry name" value="DEXDc"/>
    <property type="match status" value="1"/>
</dbReference>
<dbReference type="GO" id="GO:0051539">
    <property type="term" value="F:4 iron, 4 sulfur cluster binding"/>
    <property type="evidence" value="ECO:0007669"/>
    <property type="project" value="UniProtKB-KW"/>
</dbReference>
<dbReference type="GO" id="GO:0003677">
    <property type="term" value="F:DNA binding"/>
    <property type="evidence" value="ECO:0007669"/>
    <property type="project" value="UniProtKB-KW"/>
</dbReference>
<evidence type="ECO:0000256" key="4">
    <source>
        <dbReference type="ARBA" id="ARBA00022763"/>
    </source>
</evidence>
<evidence type="ECO:0000256" key="11">
    <source>
        <dbReference type="ARBA" id="ARBA00023204"/>
    </source>
</evidence>
<dbReference type="Pfam" id="PF06733">
    <property type="entry name" value="DEAD_2"/>
    <property type="match status" value="1"/>
</dbReference>
<dbReference type="PROSITE" id="PS51193">
    <property type="entry name" value="HELICASE_ATP_BIND_2"/>
    <property type="match status" value="1"/>
</dbReference>
<dbReference type="InterPro" id="IPR006554">
    <property type="entry name" value="Helicase-like_DEXD_c2"/>
</dbReference>
<evidence type="ECO:0000256" key="2">
    <source>
        <dbReference type="ARBA" id="ARBA00022723"/>
    </source>
</evidence>
<keyword evidence="17" id="KW-1185">Reference proteome</keyword>
<dbReference type="InterPro" id="IPR045028">
    <property type="entry name" value="DinG/Rad3-like"/>
</dbReference>
<dbReference type="Pfam" id="PF13307">
    <property type="entry name" value="Helicase_C_2"/>
    <property type="match status" value="1"/>
</dbReference>
<keyword evidence="13" id="KW-0175">Coiled coil</keyword>
<evidence type="ECO:0000256" key="12">
    <source>
        <dbReference type="ARBA" id="ARBA00023235"/>
    </source>
</evidence>
<keyword evidence="12" id="KW-0413">Isomerase</keyword>